<sequence length="331" mass="38981">MKTTLVLENARTEIINAIRKWGISRSDISAILITGSLARNDNRTDQYSDIDMVVITNKPHYYQQSSTWAGELGKVVSCYNGGRMIHESFVKRIYFENCVGADITFITNNAFSVAWFTAVLKRRFTSLLKILPSSLIANIESSITASTYYIHRGFYMLVDKRKKLEKIRYLEQVYTYRLSSEMPVGKFENTVNAFWQEAFRMAIKISRKEYFGAKFECDHMMKSYLLNMITWYTMSKQGNSYETWHKGRFIEEWTEPAIMERVKLIYSRYDPEDTWRGLFEITELFKNITDLLMKYYDIKITDPGDTMINWIYDLEKSISLRGDHLPLQMQK</sequence>
<dbReference type="OrthoDB" id="9776406at2"/>
<dbReference type="RefSeq" id="WP_157300885.1">
    <property type="nucleotide sequence ID" value="NZ_BAAAZB010000005.1"/>
</dbReference>
<dbReference type="InterPro" id="IPR043519">
    <property type="entry name" value="NT_sf"/>
</dbReference>
<dbReference type="SUPFAM" id="SSF81631">
    <property type="entry name" value="PAP/OAS1 substrate-binding domain"/>
    <property type="match status" value="1"/>
</dbReference>
<proteinExistence type="predicted"/>
<gene>
    <name evidence="1" type="ORF">GO495_16830</name>
</gene>
<protein>
    <recommendedName>
        <fullName evidence="3">Aminoglycoside 6-adenylyltransferase</fullName>
    </recommendedName>
</protein>
<keyword evidence="2" id="KW-1185">Reference proteome</keyword>
<dbReference type="Gene3D" id="1.20.120.330">
    <property type="entry name" value="Nucleotidyltransferases domain 2"/>
    <property type="match status" value="1"/>
</dbReference>
<evidence type="ECO:0000313" key="2">
    <source>
        <dbReference type="Proteomes" id="UP000468388"/>
    </source>
</evidence>
<evidence type="ECO:0008006" key="3">
    <source>
        <dbReference type="Google" id="ProtNLM"/>
    </source>
</evidence>
<name>A0A6N8JCW3_9BACT</name>
<dbReference type="EMBL" id="WRXO01000004">
    <property type="protein sequence ID" value="MVT42258.1"/>
    <property type="molecule type" value="Genomic_DNA"/>
</dbReference>
<dbReference type="InterPro" id="IPR007530">
    <property type="entry name" value="Aminoglycoside_adenylylTfrase"/>
</dbReference>
<dbReference type="Proteomes" id="UP000468388">
    <property type="component" value="Unassembled WGS sequence"/>
</dbReference>
<dbReference type="Gene3D" id="3.30.460.10">
    <property type="entry name" value="Beta Polymerase, domain 2"/>
    <property type="match status" value="1"/>
</dbReference>
<organism evidence="1 2">
    <name type="scientific">Chitinophaga oryziterrae</name>
    <dbReference type="NCBI Taxonomy" id="1031224"/>
    <lineage>
        <taxon>Bacteria</taxon>
        <taxon>Pseudomonadati</taxon>
        <taxon>Bacteroidota</taxon>
        <taxon>Chitinophagia</taxon>
        <taxon>Chitinophagales</taxon>
        <taxon>Chitinophagaceae</taxon>
        <taxon>Chitinophaga</taxon>
    </lineage>
</organism>
<accession>A0A6N8JCW3</accession>
<reference evidence="1 2" key="1">
    <citation type="submission" date="2019-12" db="EMBL/GenBank/DDBJ databases">
        <title>The draft genomic sequence of strain Chitinophaga oryziterrae JCM 16595.</title>
        <authorList>
            <person name="Zhang X."/>
        </authorList>
    </citation>
    <scope>NUCLEOTIDE SEQUENCE [LARGE SCALE GENOMIC DNA]</scope>
    <source>
        <strain evidence="1 2">JCM 16595</strain>
    </source>
</reference>
<evidence type="ECO:0000313" key="1">
    <source>
        <dbReference type="EMBL" id="MVT42258.1"/>
    </source>
</evidence>
<dbReference type="SUPFAM" id="SSF81301">
    <property type="entry name" value="Nucleotidyltransferase"/>
    <property type="match status" value="1"/>
</dbReference>
<comment type="caution">
    <text evidence="1">The sequence shown here is derived from an EMBL/GenBank/DDBJ whole genome shotgun (WGS) entry which is preliminary data.</text>
</comment>
<dbReference type="AlphaFoldDB" id="A0A6N8JCW3"/>
<dbReference type="Pfam" id="PF04439">
    <property type="entry name" value="Adenyl_transf"/>
    <property type="match status" value="1"/>
</dbReference>